<dbReference type="Proteomes" id="UP001161691">
    <property type="component" value="Unassembled WGS sequence"/>
</dbReference>
<dbReference type="Gene3D" id="3.30.450.20">
    <property type="entry name" value="PAS domain"/>
    <property type="match status" value="1"/>
</dbReference>
<reference evidence="6" key="1">
    <citation type="submission" date="2023-04" db="EMBL/GenBank/DDBJ databases">
        <title>Comparative genomic analysis of Cohnella hashimotonis sp. nov., isolated from the International Space Station.</title>
        <authorList>
            <person name="Venkateswaran K."/>
            <person name="Simpson A."/>
        </authorList>
    </citation>
    <scope>NUCLEOTIDE SEQUENCE</scope>
    <source>
        <strain evidence="6">F6_2S_P_1</strain>
    </source>
</reference>
<dbReference type="PROSITE" id="PS00041">
    <property type="entry name" value="HTH_ARAC_FAMILY_1"/>
    <property type="match status" value="1"/>
</dbReference>
<sequence length="750" mass="84264">MNPAEARTSDKLYAKIFLSFCVCIVLTIGALSAALYTSFEKIALSNIYASEKSSLSQTSYGAKSMIDYSTNYALQIYADPQLDKLLHYASPGTVSETNMAINRLNTYLNVNYSFHSIYIYSKSSKTFYTASMSPVSAVQAYRDFYDADARRLVERFGDYKRLAPIPRILPVSTPFHDPKTANVYTFVFYDLPGASRDIDNMVMLNVPESWMKDAIASLDRNQNGSTFVVDGEGTLVTSTEAFPFLENLSAKPYVKEALSGSAAHETGYFVGDVEGERSLVVYSRHEATGWIFMRVLPYDTIMGKIDSMKKTVLIVCFVILLLGLAVSFFLSRSLYKPIERVLVRLNALMKEKRNNDYQLKQNFLRQLLLHSGHRWQPNLEAEMDAFGIGMDPAGDYVVVLLVIDRYDAFAGQYPFNDRVLLKYGVMNIASECFAGIGGARECADVDEKTIAVLASGGALTEASVRDVVKRVQDSAERYLRLSLSASVSRIGDGLAGVSDLYEEARLQLEFKFTEGYRCILHGRQHRPQATAAFIYPAALEHNMLETLKLGKAEEAKKWFADIVRSVDPPVYIVYNMLFNQLAFSISAAAAYMDKGSGAAADYDFGAFVQRMHQLETLQDVRDHFGVLIDQLCQGFREKKNNAKHDNLVAAIDEIVRQQYADRELSLYKIAELLDMSPAYLGRIFKKLTLKSVPDYVNEYRVERAKELLASTPCSIEEISQKTGYNNSTYFYKVFKKYTGLTPAEYRQTGS</sequence>
<dbReference type="RefSeq" id="WP_282912510.1">
    <property type="nucleotide sequence ID" value="NZ_JAGRPV010000001.1"/>
</dbReference>
<organism evidence="6 7">
    <name type="scientific">Cohnella hashimotonis</name>
    <dbReference type="NCBI Taxonomy" id="2826895"/>
    <lineage>
        <taxon>Bacteria</taxon>
        <taxon>Bacillati</taxon>
        <taxon>Bacillota</taxon>
        <taxon>Bacilli</taxon>
        <taxon>Bacillales</taxon>
        <taxon>Paenibacillaceae</taxon>
        <taxon>Cohnella</taxon>
    </lineage>
</organism>
<evidence type="ECO:0000313" key="7">
    <source>
        <dbReference type="Proteomes" id="UP001161691"/>
    </source>
</evidence>
<name>A0ABT6TTR2_9BACL</name>
<proteinExistence type="predicted"/>
<feature type="transmembrane region" description="Helical" evidence="4">
    <location>
        <begin position="311"/>
        <end position="330"/>
    </location>
</feature>
<keyword evidence="1" id="KW-0805">Transcription regulation</keyword>
<evidence type="ECO:0000256" key="3">
    <source>
        <dbReference type="ARBA" id="ARBA00023163"/>
    </source>
</evidence>
<keyword evidence="2" id="KW-0238">DNA-binding</keyword>
<feature type="transmembrane region" description="Helical" evidence="4">
    <location>
        <begin position="12"/>
        <end position="36"/>
    </location>
</feature>
<evidence type="ECO:0000313" key="6">
    <source>
        <dbReference type="EMBL" id="MDI4649906.1"/>
    </source>
</evidence>
<keyword evidence="4" id="KW-1133">Transmembrane helix</keyword>
<dbReference type="PRINTS" id="PR00032">
    <property type="entry name" value="HTHARAC"/>
</dbReference>
<dbReference type="PANTHER" id="PTHR43280:SF28">
    <property type="entry name" value="HTH-TYPE TRANSCRIPTIONAL ACTIVATOR RHAS"/>
    <property type="match status" value="1"/>
</dbReference>
<evidence type="ECO:0000259" key="5">
    <source>
        <dbReference type="PROSITE" id="PS01124"/>
    </source>
</evidence>
<gene>
    <name evidence="6" type="ORF">KB449_33570</name>
</gene>
<comment type="caution">
    <text evidence="6">The sequence shown here is derived from an EMBL/GenBank/DDBJ whole genome shotgun (WGS) entry which is preliminary data.</text>
</comment>
<feature type="domain" description="HTH araC/xylS-type" evidence="5">
    <location>
        <begin position="645"/>
        <end position="748"/>
    </location>
</feature>
<keyword evidence="4" id="KW-0472">Membrane</keyword>
<dbReference type="SMART" id="SM00342">
    <property type="entry name" value="HTH_ARAC"/>
    <property type="match status" value="1"/>
</dbReference>
<keyword evidence="4" id="KW-0812">Transmembrane</keyword>
<dbReference type="Pfam" id="PF12833">
    <property type="entry name" value="HTH_18"/>
    <property type="match status" value="1"/>
</dbReference>
<dbReference type="PROSITE" id="PS01124">
    <property type="entry name" value="HTH_ARAC_FAMILY_2"/>
    <property type="match status" value="1"/>
</dbReference>
<dbReference type="InterPro" id="IPR009057">
    <property type="entry name" value="Homeodomain-like_sf"/>
</dbReference>
<evidence type="ECO:0000256" key="4">
    <source>
        <dbReference type="SAM" id="Phobius"/>
    </source>
</evidence>
<dbReference type="Gene3D" id="6.10.340.10">
    <property type="match status" value="1"/>
</dbReference>
<dbReference type="InterPro" id="IPR018062">
    <property type="entry name" value="HTH_AraC-typ_CS"/>
</dbReference>
<accession>A0ABT6TTR2</accession>
<dbReference type="InterPro" id="IPR020449">
    <property type="entry name" value="Tscrpt_reg_AraC-type_HTH"/>
</dbReference>
<dbReference type="Gene3D" id="1.10.10.60">
    <property type="entry name" value="Homeodomain-like"/>
    <property type="match status" value="2"/>
</dbReference>
<dbReference type="InterPro" id="IPR018060">
    <property type="entry name" value="HTH_AraC"/>
</dbReference>
<dbReference type="PANTHER" id="PTHR43280">
    <property type="entry name" value="ARAC-FAMILY TRANSCRIPTIONAL REGULATOR"/>
    <property type="match status" value="1"/>
</dbReference>
<dbReference type="SUPFAM" id="SSF46689">
    <property type="entry name" value="Homeodomain-like"/>
    <property type="match status" value="1"/>
</dbReference>
<evidence type="ECO:0000256" key="2">
    <source>
        <dbReference type="ARBA" id="ARBA00023125"/>
    </source>
</evidence>
<evidence type="ECO:0000256" key="1">
    <source>
        <dbReference type="ARBA" id="ARBA00023015"/>
    </source>
</evidence>
<keyword evidence="7" id="KW-1185">Reference proteome</keyword>
<protein>
    <submittedName>
        <fullName evidence="6">Helix-turn-helix domain-containing protein</fullName>
    </submittedName>
</protein>
<keyword evidence="3" id="KW-0804">Transcription</keyword>
<dbReference type="EMBL" id="JAGRPV010000001">
    <property type="protein sequence ID" value="MDI4649906.1"/>
    <property type="molecule type" value="Genomic_DNA"/>
</dbReference>